<sequence length="488" mass="57391">WLSHLHVLTFFLIEWVDVTNDLLMKCHINLHVTKLTECGANVFVGLYESILGEKVPDFIASPRSQEDDAHNVQAVIDSLALDYLQVSLSHITDLLCCVPLRSSQSDIFVPSWEVEGSESTSELIRLGDTAHSFSLRKEGSMDSVNSTEFLKENLSSSAKKLGEPIRPAIPLQPPYQPPEPRPHYSMGREYQSSARQSLSFTNSHGLEASVVSENLLLGFISKYFQLFSIDNDLLPLLLEEFPYLHISQHSMNKMWQQQLAQMEQLKSASGKDRSRLKLRSEVEEALKKHDLLVDIIKKDQDHHKRLQEFKQRIYRQKFAQNKMREKRQQIARAKKYYEDYRVQLRAKMMRARTREERIFKNLFEEGLEIQKQRLQEMRMYSKEKRAEQRRVHQNELESMENYYKDQFSMLAEAVSQERQEIQAREKAQAKTLHKTKRELRSKMEKEIQQLQTLITQNDDDSFFRELEAERLKSRLQMASFQYSKSYFL</sequence>
<feature type="domain" description="DUF5745" evidence="3">
    <location>
        <begin position="56"/>
        <end position="92"/>
    </location>
</feature>
<feature type="chain" id="PRO_5019123605" description="DUF5745 domain-containing protein" evidence="2">
    <location>
        <begin position="21"/>
        <end position="488"/>
    </location>
</feature>
<keyword evidence="5" id="KW-1185">Reference proteome</keyword>
<feature type="signal peptide" evidence="2">
    <location>
        <begin position="1"/>
        <end position="20"/>
    </location>
</feature>
<dbReference type="Pfam" id="PF19016">
    <property type="entry name" value="DUF5745"/>
    <property type="match status" value="1"/>
</dbReference>
<dbReference type="Proteomes" id="UP000291020">
    <property type="component" value="Unassembled WGS sequence"/>
</dbReference>
<keyword evidence="2" id="KW-0732">Signal</keyword>
<reference evidence="4" key="2">
    <citation type="submission" date="2025-08" db="UniProtKB">
        <authorList>
            <consortium name="Ensembl"/>
        </authorList>
    </citation>
    <scope>IDENTIFICATION</scope>
</reference>
<evidence type="ECO:0000256" key="2">
    <source>
        <dbReference type="SAM" id="SignalP"/>
    </source>
</evidence>
<name>A0A452IL01_9SAUR</name>
<reference evidence="5" key="1">
    <citation type="journal article" date="2017" name="PLoS ONE">
        <title>The Agassiz's desert tortoise genome provides a resource for the conservation of a threatened species.</title>
        <authorList>
            <person name="Tollis M."/>
            <person name="DeNardo D.F."/>
            <person name="Cornelius J.A."/>
            <person name="Dolby G.A."/>
            <person name="Edwards T."/>
            <person name="Henen B.T."/>
            <person name="Karl A.E."/>
            <person name="Murphy R.W."/>
            <person name="Kusumi K."/>
        </authorList>
    </citation>
    <scope>NUCLEOTIDE SEQUENCE [LARGE SCALE GENOMIC DNA]</scope>
</reference>
<dbReference type="PANTHER" id="PTHR22545:SF0">
    <property type="entry name" value="CENTROSOMAL PROTEIN OF 95 KDA"/>
    <property type="match status" value="1"/>
</dbReference>
<evidence type="ECO:0000256" key="1">
    <source>
        <dbReference type="SAM" id="Coils"/>
    </source>
</evidence>
<protein>
    <recommendedName>
        <fullName evidence="3">DUF5745 domain-containing protein</fullName>
    </recommendedName>
</protein>
<dbReference type="InterPro" id="IPR044039">
    <property type="entry name" value="DUF5745"/>
</dbReference>
<evidence type="ECO:0000313" key="4">
    <source>
        <dbReference type="Ensembl" id="ENSGAGP00000028690.1"/>
    </source>
</evidence>
<proteinExistence type="predicted"/>
<evidence type="ECO:0000259" key="3">
    <source>
        <dbReference type="Pfam" id="PF19016"/>
    </source>
</evidence>
<dbReference type="GO" id="GO:0005813">
    <property type="term" value="C:centrosome"/>
    <property type="evidence" value="ECO:0007669"/>
    <property type="project" value="InterPro"/>
</dbReference>
<dbReference type="PANTHER" id="PTHR22545">
    <property type="entry name" value="CENTROSOMAL PROTEIN OF 95 KDA"/>
    <property type="match status" value="1"/>
</dbReference>
<organism evidence="4 5">
    <name type="scientific">Gopherus agassizii</name>
    <name type="common">Agassiz's desert tortoise</name>
    <dbReference type="NCBI Taxonomy" id="38772"/>
    <lineage>
        <taxon>Eukaryota</taxon>
        <taxon>Metazoa</taxon>
        <taxon>Chordata</taxon>
        <taxon>Craniata</taxon>
        <taxon>Vertebrata</taxon>
        <taxon>Euteleostomi</taxon>
        <taxon>Archelosauria</taxon>
        <taxon>Testudinata</taxon>
        <taxon>Testudines</taxon>
        <taxon>Cryptodira</taxon>
        <taxon>Durocryptodira</taxon>
        <taxon>Testudinoidea</taxon>
        <taxon>Testudinidae</taxon>
        <taxon>Gopherus</taxon>
    </lineage>
</organism>
<feature type="coiled-coil region" evidence="1">
    <location>
        <begin position="429"/>
        <end position="456"/>
    </location>
</feature>
<dbReference type="GO" id="GO:0000922">
    <property type="term" value="C:spindle pole"/>
    <property type="evidence" value="ECO:0007669"/>
    <property type="project" value="InterPro"/>
</dbReference>
<dbReference type="Ensembl" id="ENSGAGT00000032586.1">
    <property type="protein sequence ID" value="ENSGAGP00000028690.1"/>
    <property type="gene ID" value="ENSGAGG00000020787.1"/>
</dbReference>
<dbReference type="STRING" id="38772.ENSGAGP00000028690"/>
<accession>A0A452IL01</accession>
<dbReference type="AlphaFoldDB" id="A0A452IL01"/>
<evidence type="ECO:0000313" key="5">
    <source>
        <dbReference type="Proteomes" id="UP000291020"/>
    </source>
</evidence>
<keyword evidence="1" id="KW-0175">Coiled coil</keyword>
<reference evidence="4" key="3">
    <citation type="submission" date="2025-09" db="UniProtKB">
        <authorList>
            <consortium name="Ensembl"/>
        </authorList>
    </citation>
    <scope>IDENTIFICATION</scope>
</reference>
<dbReference type="InterPro" id="IPR026619">
    <property type="entry name" value="CEP95"/>
</dbReference>